<name>A0A3B1B4N0_9ZZZZ</name>
<proteinExistence type="predicted"/>
<dbReference type="EMBL" id="UOFW01000129">
    <property type="protein sequence ID" value="VAX05230.1"/>
    <property type="molecule type" value="Genomic_DNA"/>
</dbReference>
<organism evidence="2">
    <name type="scientific">hydrothermal vent metagenome</name>
    <dbReference type="NCBI Taxonomy" id="652676"/>
    <lineage>
        <taxon>unclassified sequences</taxon>
        <taxon>metagenomes</taxon>
        <taxon>ecological metagenomes</taxon>
    </lineage>
</organism>
<gene>
    <name evidence="2" type="ORF">MNBD_ALPHA03-765</name>
</gene>
<feature type="region of interest" description="Disordered" evidence="1">
    <location>
        <begin position="455"/>
        <end position="480"/>
    </location>
</feature>
<evidence type="ECO:0000313" key="2">
    <source>
        <dbReference type="EMBL" id="VAX05230.1"/>
    </source>
</evidence>
<feature type="compositionally biased region" description="Polar residues" evidence="1">
    <location>
        <begin position="460"/>
        <end position="470"/>
    </location>
</feature>
<reference evidence="2" key="1">
    <citation type="submission" date="2018-06" db="EMBL/GenBank/DDBJ databases">
        <authorList>
            <person name="Zhirakovskaya E."/>
        </authorList>
    </citation>
    <scope>NUCLEOTIDE SEQUENCE</scope>
</reference>
<feature type="compositionally biased region" description="Basic and acidic residues" evidence="1">
    <location>
        <begin position="471"/>
        <end position="480"/>
    </location>
</feature>
<accession>A0A3B1B4N0</accession>
<sequence>MNGVAFRANWLENFGDSEDYPTKYIINGFIEGAQWEQLNLPFDPYIDGPVEIDLTLYGKGGAIKKGNGQFNLINSLSNFDPIGWKKPKGKAGHVDFDLTFKGDGRLKISNILLQSESLVANLELDMIDDMVTRFFIPTLIMQDTDIKMLMEWDAEKKYYISTITGKAFNAASLIDIIMSTGGEEEKVTLPDFNVDAEIDDLLAKNNVRITKVILSATYRKQDFTHVNLEGKLPENKSVMVNISPEGDNRKLQFNSDAAGEALRGLGAFNLGVGGDMTLTADMVKHEHGISLGGQAKITKFKVIESPSFSKLLDEKKFIKAREELNKGGLSFNNFDMTFRTSNGIMEISDARARGPMLGMTIDGVIDQTYDEMNISGTLVPAYGINSLLGNIPLIGTILTGGKGEGIFSATYSISGPLDNPEININPLAVLAPGIFRKIFSALGGKKKTLREQAEEMQKIIPNTENTSGKQPETKLKTKPE</sequence>
<protein>
    <submittedName>
        <fullName evidence="2">Uncharacterized protein</fullName>
    </submittedName>
</protein>
<dbReference type="AlphaFoldDB" id="A0A3B1B4N0"/>
<evidence type="ECO:0000256" key="1">
    <source>
        <dbReference type="SAM" id="MobiDB-lite"/>
    </source>
</evidence>